<evidence type="ECO:0000256" key="1">
    <source>
        <dbReference type="SAM" id="MobiDB-lite"/>
    </source>
</evidence>
<dbReference type="KEGG" id="mph:MLP_49800"/>
<reference evidence="2 3" key="1">
    <citation type="submission" date="2011-05" db="EMBL/GenBank/DDBJ databases">
        <title>Whole genome sequence of Microlunatus phosphovorus NM-1.</title>
        <authorList>
            <person name="Hosoyama A."/>
            <person name="Sasaki K."/>
            <person name="Harada T."/>
            <person name="Igarashi R."/>
            <person name="Kawakoshi A."/>
            <person name="Sasagawa M."/>
            <person name="Fukada J."/>
            <person name="Nakamura S."/>
            <person name="Katano Y."/>
            <person name="Hanada S."/>
            <person name="Kamagata Y."/>
            <person name="Nakamura N."/>
            <person name="Yamazaki S."/>
            <person name="Fujita N."/>
        </authorList>
    </citation>
    <scope>NUCLEOTIDE SEQUENCE [LARGE SCALE GENOMIC DNA]</scope>
    <source>
        <strain evidence="3">ATCC 700054 / DSM 10555 / JCM 9379 / NBRC 101784 / NCIMB 13414 / VKM Ac-1990 / NM-1</strain>
    </source>
</reference>
<accession>F5XG60</accession>
<keyword evidence="3" id="KW-1185">Reference proteome</keyword>
<evidence type="ECO:0000313" key="3">
    <source>
        <dbReference type="Proteomes" id="UP000007947"/>
    </source>
</evidence>
<protein>
    <submittedName>
        <fullName evidence="2">Uncharacterized protein</fullName>
    </submittedName>
</protein>
<dbReference type="AlphaFoldDB" id="F5XG60"/>
<feature type="region of interest" description="Disordered" evidence="1">
    <location>
        <begin position="50"/>
        <end position="82"/>
    </location>
</feature>
<dbReference type="Proteomes" id="UP000007947">
    <property type="component" value="Chromosome"/>
</dbReference>
<dbReference type="OrthoDB" id="3733514at2"/>
<dbReference type="EMBL" id="AP012204">
    <property type="protein sequence ID" value="BAK37994.1"/>
    <property type="molecule type" value="Genomic_DNA"/>
</dbReference>
<dbReference type="STRING" id="1032480.MLP_49800"/>
<proteinExistence type="predicted"/>
<evidence type="ECO:0000313" key="2">
    <source>
        <dbReference type="EMBL" id="BAK37994.1"/>
    </source>
</evidence>
<gene>
    <name evidence="2" type="ordered locus">MLP_49800</name>
</gene>
<dbReference type="Pfam" id="PF19690">
    <property type="entry name" value="DUF6191"/>
    <property type="match status" value="1"/>
</dbReference>
<sequence length="82" mass="8988">MSFMEIFQPGLKHLREERQRQQHDIAYPTDGADPLVDINLDAGTATILIPTRAGQASPEPGGHPGPNELTEPESSNEHTTTR</sequence>
<name>F5XG60_MICPN</name>
<dbReference type="HOGENOM" id="CLU_2554487_0_0_11"/>
<organism evidence="2 3">
    <name type="scientific">Microlunatus phosphovorus (strain ATCC 700054 / DSM 10555 / JCM 9379 / NBRC 101784 / NCIMB 13414 / VKM Ac-1990 / NM-1)</name>
    <dbReference type="NCBI Taxonomy" id="1032480"/>
    <lineage>
        <taxon>Bacteria</taxon>
        <taxon>Bacillati</taxon>
        <taxon>Actinomycetota</taxon>
        <taxon>Actinomycetes</taxon>
        <taxon>Propionibacteriales</taxon>
        <taxon>Propionibacteriaceae</taxon>
        <taxon>Microlunatus</taxon>
    </lineage>
</organism>
<dbReference type="InterPro" id="IPR045684">
    <property type="entry name" value="DUF6191"/>
</dbReference>